<keyword evidence="4" id="KW-0238">DNA-binding</keyword>
<dbReference type="GO" id="GO:0003677">
    <property type="term" value="F:DNA binding"/>
    <property type="evidence" value="ECO:0007669"/>
    <property type="project" value="UniProtKB-KW"/>
</dbReference>
<evidence type="ECO:0000259" key="2">
    <source>
        <dbReference type="PROSITE" id="PS50110"/>
    </source>
</evidence>
<dbReference type="RefSeq" id="WP_188927665.1">
    <property type="nucleotide sequence ID" value="NZ_BMJC01000001.1"/>
</dbReference>
<evidence type="ECO:0000313" key="5">
    <source>
        <dbReference type="Proteomes" id="UP000607559"/>
    </source>
</evidence>
<evidence type="ECO:0000256" key="1">
    <source>
        <dbReference type="PROSITE-ProRule" id="PRU00169"/>
    </source>
</evidence>
<dbReference type="InterPro" id="IPR007492">
    <property type="entry name" value="LytTR_DNA-bd_dom"/>
</dbReference>
<dbReference type="SUPFAM" id="SSF52172">
    <property type="entry name" value="CheY-like"/>
    <property type="match status" value="1"/>
</dbReference>
<gene>
    <name evidence="4" type="ORF">GCM10011511_02240</name>
</gene>
<organism evidence="4 5">
    <name type="scientific">Puia dinghuensis</name>
    <dbReference type="NCBI Taxonomy" id="1792502"/>
    <lineage>
        <taxon>Bacteria</taxon>
        <taxon>Pseudomonadati</taxon>
        <taxon>Bacteroidota</taxon>
        <taxon>Chitinophagia</taxon>
        <taxon>Chitinophagales</taxon>
        <taxon>Chitinophagaceae</taxon>
        <taxon>Puia</taxon>
    </lineage>
</organism>
<dbReference type="AlphaFoldDB" id="A0A8J2U6R5"/>
<dbReference type="PANTHER" id="PTHR37299">
    <property type="entry name" value="TRANSCRIPTIONAL REGULATOR-RELATED"/>
    <property type="match status" value="1"/>
</dbReference>
<dbReference type="Proteomes" id="UP000607559">
    <property type="component" value="Unassembled WGS sequence"/>
</dbReference>
<keyword evidence="1" id="KW-0597">Phosphoprotein</keyword>
<dbReference type="InterPro" id="IPR001789">
    <property type="entry name" value="Sig_transdc_resp-reg_receiver"/>
</dbReference>
<dbReference type="Pfam" id="PF04397">
    <property type="entry name" value="LytTR"/>
    <property type="match status" value="1"/>
</dbReference>
<feature type="domain" description="HTH LytTR-type" evidence="3">
    <location>
        <begin position="157"/>
        <end position="249"/>
    </location>
</feature>
<comment type="caution">
    <text evidence="4">The sequence shown here is derived from an EMBL/GenBank/DDBJ whole genome shotgun (WGS) entry which is preliminary data.</text>
</comment>
<reference evidence="4" key="1">
    <citation type="journal article" date="2014" name="Int. J. Syst. Evol. Microbiol.">
        <title>Complete genome sequence of Corynebacterium casei LMG S-19264T (=DSM 44701T), isolated from a smear-ripened cheese.</title>
        <authorList>
            <consortium name="US DOE Joint Genome Institute (JGI-PGF)"/>
            <person name="Walter F."/>
            <person name="Albersmeier A."/>
            <person name="Kalinowski J."/>
            <person name="Ruckert C."/>
        </authorList>
    </citation>
    <scope>NUCLEOTIDE SEQUENCE</scope>
    <source>
        <strain evidence="4">CGMCC 1.15448</strain>
    </source>
</reference>
<dbReference type="GO" id="GO:0000156">
    <property type="term" value="F:phosphorelay response regulator activity"/>
    <property type="evidence" value="ECO:0007669"/>
    <property type="project" value="InterPro"/>
</dbReference>
<feature type="domain" description="Response regulatory" evidence="2">
    <location>
        <begin position="4"/>
        <end position="117"/>
    </location>
</feature>
<sequence>MPINTVIIEDEEKSLCVLKDFIDRLAPDLQVCGTAGHIDDAVGLILSTAPHLVFLDICIADGLGFDVLKRVPQGNFELICITAYDDYAIDAFQHAAVDYLLKPLGIQPFKDAVARVRKRVEEKVHYKAVEALLRNQGQQNSQDQKIGIPTINGCDFIDMKDILWCKSDGHYTTFYLIDKSRIMSTRNLGAYEEMLSHNNFFRIHHSAIINMRWIKTYIKGKGGYVVLTDGTELEISQRRKGEFLEKFQL</sequence>
<dbReference type="Gene3D" id="3.40.50.2300">
    <property type="match status" value="1"/>
</dbReference>
<protein>
    <submittedName>
        <fullName evidence="4">DNA-binding response regulator</fullName>
    </submittedName>
</protein>
<dbReference type="Gene3D" id="2.40.50.1020">
    <property type="entry name" value="LytTr DNA-binding domain"/>
    <property type="match status" value="1"/>
</dbReference>
<reference evidence="4" key="2">
    <citation type="submission" date="2020-09" db="EMBL/GenBank/DDBJ databases">
        <authorList>
            <person name="Sun Q."/>
            <person name="Zhou Y."/>
        </authorList>
    </citation>
    <scope>NUCLEOTIDE SEQUENCE</scope>
    <source>
        <strain evidence="4">CGMCC 1.15448</strain>
    </source>
</reference>
<dbReference type="InterPro" id="IPR011006">
    <property type="entry name" value="CheY-like_superfamily"/>
</dbReference>
<dbReference type="SMART" id="SM00850">
    <property type="entry name" value="LytTR"/>
    <property type="match status" value="1"/>
</dbReference>
<keyword evidence="5" id="KW-1185">Reference proteome</keyword>
<dbReference type="PROSITE" id="PS50930">
    <property type="entry name" value="HTH_LYTTR"/>
    <property type="match status" value="1"/>
</dbReference>
<proteinExistence type="predicted"/>
<dbReference type="InterPro" id="IPR046947">
    <property type="entry name" value="LytR-like"/>
</dbReference>
<feature type="modified residue" description="4-aspartylphosphate" evidence="1">
    <location>
        <position position="56"/>
    </location>
</feature>
<evidence type="ECO:0000313" key="4">
    <source>
        <dbReference type="EMBL" id="GGA82766.1"/>
    </source>
</evidence>
<dbReference type="PANTHER" id="PTHR37299:SF1">
    <property type="entry name" value="STAGE 0 SPORULATION PROTEIN A HOMOLOG"/>
    <property type="match status" value="1"/>
</dbReference>
<dbReference type="EMBL" id="BMJC01000001">
    <property type="protein sequence ID" value="GGA82766.1"/>
    <property type="molecule type" value="Genomic_DNA"/>
</dbReference>
<name>A0A8J2U6R5_9BACT</name>
<accession>A0A8J2U6R5</accession>
<dbReference type="PROSITE" id="PS50110">
    <property type="entry name" value="RESPONSE_REGULATORY"/>
    <property type="match status" value="1"/>
</dbReference>
<dbReference type="Pfam" id="PF00072">
    <property type="entry name" value="Response_reg"/>
    <property type="match status" value="1"/>
</dbReference>
<dbReference type="SMART" id="SM00448">
    <property type="entry name" value="REC"/>
    <property type="match status" value="1"/>
</dbReference>
<evidence type="ECO:0000259" key="3">
    <source>
        <dbReference type="PROSITE" id="PS50930"/>
    </source>
</evidence>